<dbReference type="Pfam" id="PF01464">
    <property type="entry name" value="SLT"/>
    <property type="match status" value="1"/>
</dbReference>
<accession>I7J5M3</accession>
<dbReference type="CDD" id="cd00254">
    <property type="entry name" value="LT-like"/>
    <property type="match status" value="1"/>
</dbReference>
<reference evidence="3 4" key="1">
    <citation type="journal article" date="2011" name="J. Bacteriol.">
        <title>Draft genome sequence of Caloramator australicus strain RC3T, a thermoanaerobe from the Great Artesian Basin of Australia.</title>
        <authorList>
            <person name="Ogg C.D."/>
            <person name="Patel B.K.C."/>
        </authorList>
    </citation>
    <scope>NUCLEOTIDE SEQUENCE [LARGE SCALE GENOMIC DNA]</scope>
    <source>
        <strain evidence="3 4">RC3</strain>
    </source>
</reference>
<protein>
    <submittedName>
        <fullName evidence="3">Lytic transglycosylase</fullName>
    </submittedName>
</protein>
<dbReference type="InterPro" id="IPR008258">
    <property type="entry name" value="Transglycosylase_SLT_dom_1"/>
</dbReference>
<feature type="domain" description="Transglycosylase SLT" evidence="2">
    <location>
        <begin position="77"/>
        <end position="172"/>
    </location>
</feature>
<dbReference type="Proteomes" id="UP000007652">
    <property type="component" value="Unassembled WGS sequence"/>
</dbReference>
<dbReference type="Gene3D" id="1.10.530.10">
    <property type="match status" value="1"/>
</dbReference>
<dbReference type="PANTHER" id="PTHR37423">
    <property type="entry name" value="SOLUBLE LYTIC MUREIN TRANSGLYCOSYLASE-RELATED"/>
    <property type="match status" value="1"/>
</dbReference>
<dbReference type="InterPro" id="IPR000189">
    <property type="entry name" value="Transglyc_AS"/>
</dbReference>
<dbReference type="PROSITE" id="PS00922">
    <property type="entry name" value="TRANSGLYCOSYLASE"/>
    <property type="match status" value="1"/>
</dbReference>
<evidence type="ECO:0000313" key="3">
    <source>
        <dbReference type="EMBL" id="CCJ33857.1"/>
    </source>
</evidence>
<sequence length="208" mass="23036">MRVDDVAKLLQLYIMQGTASTSIEGQMLFQTVLENILKSSLNQEGVKTNEDMNKNTSNGDYEGEIEGLQKGISIEAAIKEASRKFGVEEALIKAVIKQESGFNPNAISRAGAIGLMQLMPKTAESLGVNPFDPVENIEGGVKYLKGLINRFNGNKYLALAAYNGGIGRMQKRGVDTVEEINKMPVETVNYVKKVMKYYEKYKSIEERV</sequence>
<dbReference type="SUPFAM" id="SSF53955">
    <property type="entry name" value="Lysozyme-like"/>
    <property type="match status" value="1"/>
</dbReference>
<dbReference type="EMBL" id="CAKP01000096">
    <property type="protein sequence ID" value="CCJ33857.1"/>
    <property type="molecule type" value="Genomic_DNA"/>
</dbReference>
<keyword evidence="4" id="KW-1185">Reference proteome</keyword>
<evidence type="ECO:0000256" key="1">
    <source>
        <dbReference type="ARBA" id="ARBA00007734"/>
    </source>
</evidence>
<organism evidence="3 4">
    <name type="scientific">Caloramator australicus RC3</name>
    <dbReference type="NCBI Taxonomy" id="857293"/>
    <lineage>
        <taxon>Bacteria</taxon>
        <taxon>Bacillati</taxon>
        <taxon>Bacillota</taxon>
        <taxon>Clostridia</taxon>
        <taxon>Eubacteriales</taxon>
        <taxon>Clostridiaceae</taxon>
        <taxon>Caloramator</taxon>
    </lineage>
</organism>
<dbReference type="RefSeq" id="WP_008909115.1">
    <property type="nucleotide sequence ID" value="NZ_CAKP01000096.1"/>
</dbReference>
<comment type="similarity">
    <text evidence="1">Belongs to the transglycosylase Slt family.</text>
</comment>
<dbReference type="AlphaFoldDB" id="I7J5M3"/>
<name>I7J5M3_9CLOT</name>
<gene>
    <name evidence="3" type="ORF">CAAU_1773</name>
</gene>
<dbReference type="GO" id="GO:0016020">
    <property type="term" value="C:membrane"/>
    <property type="evidence" value="ECO:0007669"/>
    <property type="project" value="InterPro"/>
</dbReference>
<dbReference type="GO" id="GO:0000270">
    <property type="term" value="P:peptidoglycan metabolic process"/>
    <property type="evidence" value="ECO:0007669"/>
    <property type="project" value="InterPro"/>
</dbReference>
<evidence type="ECO:0000313" key="4">
    <source>
        <dbReference type="Proteomes" id="UP000007652"/>
    </source>
</evidence>
<dbReference type="PANTHER" id="PTHR37423:SF2">
    <property type="entry name" value="MEMBRANE-BOUND LYTIC MUREIN TRANSGLYCOSYLASE C"/>
    <property type="match status" value="1"/>
</dbReference>
<dbReference type="GO" id="GO:0008933">
    <property type="term" value="F:peptidoglycan lytic transglycosylase activity"/>
    <property type="evidence" value="ECO:0007669"/>
    <property type="project" value="InterPro"/>
</dbReference>
<comment type="caution">
    <text evidence="3">The sequence shown here is derived from an EMBL/GenBank/DDBJ whole genome shotgun (WGS) entry which is preliminary data.</text>
</comment>
<proteinExistence type="inferred from homology"/>
<dbReference type="eggNOG" id="COG0741">
    <property type="taxonomic scope" value="Bacteria"/>
</dbReference>
<dbReference type="InterPro" id="IPR023346">
    <property type="entry name" value="Lysozyme-like_dom_sf"/>
</dbReference>
<evidence type="ECO:0000259" key="2">
    <source>
        <dbReference type="Pfam" id="PF01464"/>
    </source>
</evidence>
<dbReference type="STRING" id="857293.CAAU_1773"/>